<feature type="transmembrane region" description="Helical" evidence="1">
    <location>
        <begin position="161"/>
        <end position="178"/>
    </location>
</feature>
<dbReference type="GO" id="GO:0004175">
    <property type="term" value="F:endopeptidase activity"/>
    <property type="evidence" value="ECO:0007669"/>
    <property type="project" value="UniProtKB-ARBA"/>
</dbReference>
<protein>
    <recommendedName>
        <fullName evidence="2">CAAX prenyl protease 2/Lysostaphin resistance protein A-like domain-containing protein</fullName>
    </recommendedName>
</protein>
<sequence>MNKFSKIGFEYLFMFIAFTQLAVPLLSICCVLMVQLIYPFTKPIKDIIDTTISLSLVIGNFLLFLFIVYRLRHHFRYRKFSRHYFGRDILLYVLILAICFPMWNYFISDLLPLPDFDSEVISKISNTSYFGSLAICIVGPFVEEFVLRGSLERMILKGNKGRPWLAILISAAVFGVMHVNPAQISYSFLSGILYGWIYFKLKSVWPSVILHSINNSISMILIQFFPNDDRLIDIFNGNTMIMCITLSFTLILFIYSLIKIEVRV</sequence>
<feature type="transmembrane region" description="Helical" evidence="1">
    <location>
        <begin position="89"/>
        <end position="107"/>
    </location>
</feature>
<evidence type="ECO:0000259" key="2">
    <source>
        <dbReference type="Pfam" id="PF02517"/>
    </source>
</evidence>
<feature type="transmembrane region" description="Helical" evidence="1">
    <location>
        <begin position="237"/>
        <end position="258"/>
    </location>
</feature>
<dbReference type="PANTHER" id="PTHR36435:SF1">
    <property type="entry name" value="CAAX AMINO TERMINAL PROTEASE FAMILY PROTEIN"/>
    <property type="match status" value="1"/>
</dbReference>
<name>A0AAW3FFN7_9BACT</name>
<dbReference type="InterPro" id="IPR003675">
    <property type="entry name" value="Rce1/LyrA-like_dom"/>
</dbReference>
<dbReference type="RefSeq" id="WP_036869809.1">
    <property type="nucleotide sequence ID" value="NZ_JRNJ01000053.1"/>
</dbReference>
<comment type="caution">
    <text evidence="3">The sequence shown here is derived from an EMBL/GenBank/DDBJ whole genome shotgun (WGS) entry which is preliminary data.</text>
</comment>
<dbReference type="GO" id="GO:0080120">
    <property type="term" value="P:CAAX-box protein maturation"/>
    <property type="evidence" value="ECO:0007669"/>
    <property type="project" value="UniProtKB-ARBA"/>
</dbReference>
<dbReference type="PANTHER" id="PTHR36435">
    <property type="entry name" value="SLR1288 PROTEIN"/>
    <property type="match status" value="1"/>
</dbReference>
<dbReference type="Proteomes" id="UP000029533">
    <property type="component" value="Unassembled WGS sequence"/>
</dbReference>
<feature type="domain" description="CAAX prenyl protease 2/Lysostaphin resistance protein A-like" evidence="2">
    <location>
        <begin position="129"/>
        <end position="216"/>
    </location>
</feature>
<gene>
    <name evidence="3" type="ORF">HMPREF2132_05740</name>
</gene>
<keyword evidence="1" id="KW-0812">Transmembrane</keyword>
<evidence type="ECO:0000256" key="1">
    <source>
        <dbReference type="SAM" id="Phobius"/>
    </source>
</evidence>
<reference evidence="3 4" key="1">
    <citation type="submission" date="2014-07" db="EMBL/GenBank/DDBJ databases">
        <authorList>
            <person name="McCorrison J."/>
            <person name="Sanka R."/>
            <person name="Torralba M."/>
            <person name="Gillis M."/>
            <person name="Haft D.H."/>
            <person name="Methe B."/>
            <person name="Sutton G."/>
            <person name="Nelson K.E."/>
        </authorList>
    </citation>
    <scope>NUCLEOTIDE SEQUENCE [LARGE SCALE GENOMIC DNA]</scope>
    <source>
        <strain evidence="3 4">DNF00424</strain>
    </source>
</reference>
<evidence type="ECO:0000313" key="3">
    <source>
        <dbReference type="EMBL" id="KGF27419.1"/>
    </source>
</evidence>
<organism evidence="3 4">
    <name type="scientific">Prevotella histicola JCM 15637 = DNF00424</name>
    <dbReference type="NCBI Taxonomy" id="1236504"/>
    <lineage>
        <taxon>Bacteria</taxon>
        <taxon>Pseudomonadati</taxon>
        <taxon>Bacteroidota</taxon>
        <taxon>Bacteroidia</taxon>
        <taxon>Bacteroidales</taxon>
        <taxon>Prevotellaceae</taxon>
        <taxon>Prevotella</taxon>
    </lineage>
</organism>
<dbReference type="AlphaFoldDB" id="A0AAW3FFN7"/>
<dbReference type="Pfam" id="PF02517">
    <property type="entry name" value="Rce1-like"/>
    <property type="match status" value="1"/>
</dbReference>
<feature type="transmembrane region" description="Helical" evidence="1">
    <location>
        <begin position="50"/>
        <end position="69"/>
    </location>
</feature>
<dbReference type="InterPro" id="IPR052710">
    <property type="entry name" value="CAAX_protease"/>
</dbReference>
<feature type="transmembrane region" description="Helical" evidence="1">
    <location>
        <begin position="12"/>
        <end position="38"/>
    </location>
</feature>
<accession>A0AAW3FFN7</accession>
<proteinExistence type="predicted"/>
<dbReference type="EMBL" id="JRNJ01000053">
    <property type="protein sequence ID" value="KGF27419.1"/>
    <property type="molecule type" value="Genomic_DNA"/>
</dbReference>
<evidence type="ECO:0000313" key="4">
    <source>
        <dbReference type="Proteomes" id="UP000029533"/>
    </source>
</evidence>
<keyword evidence="1" id="KW-0472">Membrane</keyword>
<feature type="transmembrane region" description="Helical" evidence="1">
    <location>
        <begin position="127"/>
        <end position="149"/>
    </location>
</feature>
<keyword evidence="1" id="KW-1133">Transmembrane helix</keyword>